<comment type="caution">
    <text evidence="1">The sequence shown here is derived from an EMBL/GenBank/DDBJ whole genome shotgun (WGS) entry which is preliminary data.</text>
</comment>
<name>A0A4Z2IM20_9TELE</name>
<sequence length="157" mass="16990">MGLGARAVPQGKPLIIQDRSFGIKRQTPPDRPCQVPGPYHGKLHSYEPLSLARGCSSLRGKSCFPSPQSNSLHLPLITSLVPHSLHLVLTPFSPAAHPLIEAEIQPSCKLAICVSKEVRDVHAVMSDRTERTSARSPLQPNTEAELTSLPCLSSELC</sequence>
<dbReference type="Proteomes" id="UP000314294">
    <property type="component" value="Unassembled WGS sequence"/>
</dbReference>
<accession>A0A4Z2IM20</accession>
<dbReference type="AlphaFoldDB" id="A0A4Z2IM20"/>
<dbReference type="EMBL" id="SRLO01000073">
    <property type="protein sequence ID" value="TNN78514.1"/>
    <property type="molecule type" value="Genomic_DNA"/>
</dbReference>
<keyword evidence="2" id="KW-1185">Reference proteome</keyword>
<evidence type="ECO:0000313" key="2">
    <source>
        <dbReference type="Proteomes" id="UP000314294"/>
    </source>
</evidence>
<organism evidence="1 2">
    <name type="scientific">Liparis tanakae</name>
    <name type="common">Tanaka's snailfish</name>
    <dbReference type="NCBI Taxonomy" id="230148"/>
    <lineage>
        <taxon>Eukaryota</taxon>
        <taxon>Metazoa</taxon>
        <taxon>Chordata</taxon>
        <taxon>Craniata</taxon>
        <taxon>Vertebrata</taxon>
        <taxon>Euteleostomi</taxon>
        <taxon>Actinopterygii</taxon>
        <taxon>Neopterygii</taxon>
        <taxon>Teleostei</taxon>
        <taxon>Neoteleostei</taxon>
        <taxon>Acanthomorphata</taxon>
        <taxon>Eupercaria</taxon>
        <taxon>Perciformes</taxon>
        <taxon>Cottioidei</taxon>
        <taxon>Cottales</taxon>
        <taxon>Liparidae</taxon>
        <taxon>Liparis</taxon>
    </lineage>
</organism>
<protein>
    <submittedName>
        <fullName evidence="1">Uncharacterized protein</fullName>
    </submittedName>
</protein>
<proteinExistence type="predicted"/>
<reference evidence="1 2" key="1">
    <citation type="submission" date="2019-03" db="EMBL/GenBank/DDBJ databases">
        <title>First draft genome of Liparis tanakae, snailfish: a comprehensive survey of snailfish specific genes.</title>
        <authorList>
            <person name="Kim W."/>
            <person name="Song I."/>
            <person name="Jeong J.-H."/>
            <person name="Kim D."/>
            <person name="Kim S."/>
            <person name="Ryu S."/>
            <person name="Song J.Y."/>
            <person name="Lee S.K."/>
        </authorList>
    </citation>
    <scope>NUCLEOTIDE SEQUENCE [LARGE SCALE GENOMIC DNA]</scope>
    <source>
        <tissue evidence="1">Muscle</tissue>
    </source>
</reference>
<evidence type="ECO:0000313" key="1">
    <source>
        <dbReference type="EMBL" id="TNN78514.1"/>
    </source>
</evidence>
<gene>
    <name evidence="1" type="ORF">EYF80_011297</name>
</gene>